<evidence type="ECO:0000313" key="2">
    <source>
        <dbReference type="EMBL" id="MBW0487233.1"/>
    </source>
</evidence>
<organism evidence="2 3">
    <name type="scientific">Austropuccinia psidii MF-1</name>
    <dbReference type="NCBI Taxonomy" id="1389203"/>
    <lineage>
        <taxon>Eukaryota</taxon>
        <taxon>Fungi</taxon>
        <taxon>Dikarya</taxon>
        <taxon>Basidiomycota</taxon>
        <taxon>Pucciniomycotina</taxon>
        <taxon>Pucciniomycetes</taxon>
        <taxon>Pucciniales</taxon>
        <taxon>Sphaerophragmiaceae</taxon>
        <taxon>Austropuccinia</taxon>
    </lineage>
</organism>
<feature type="region of interest" description="Disordered" evidence="1">
    <location>
        <begin position="1"/>
        <end position="42"/>
    </location>
</feature>
<keyword evidence="3" id="KW-1185">Reference proteome</keyword>
<protein>
    <submittedName>
        <fullName evidence="2">Uncharacterized protein</fullName>
    </submittedName>
</protein>
<proteinExistence type="predicted"/>
<dbReference type="Proteomes" id="UP000765509">
    <property type="component" value="Unassembled WGS sequence"/>
</dbReference>
<name>A0A9Q3CNJ4_9BASI</name>
<evidence type="ECO:0000256" key="1">
    <source>
        <dbReference type="SAM" id="MobiDB-lite"/>
    </source>
</evidence>
<sequence length="116" mass="13467">MQRKKQDPFQTQAERVRPNNPEAMEIGERSTQEPEIGVNTSGIRSPIYRSINHTKNEHNVVTPESILNSDKLWLQMSQFSVKNQETFNELQSSNVRLKELTTLHEDKIKVIQESYA</sequence>
<dbReference type="AlphaFoldDB" id="A0A9Q3CNJ4"/>
<comment type="caution">
    <text evidence="2">The sequence shown here is derived from an EMBL/GenBank/DDBJ whole genome shotgun (WGS) entry which is preliminary data.</text>
</comment>
<accession>A0A9Q3CNJ4</accession>
<dbReference type="EMBL" id="AVOT02009038">
    <property type="protein sequence ID" value="MBW0487233.1"/>
    <property type="molecule type" value="Genomic_DNA"/>
</dbReference>
<gene>
    <name evidence="2" type="ORF">O181_026948</name>
</gene>
<reference evidence="2" key="1">
    <citation type="submission" date="2021-03" db="EMBL/GenBank/DDBJ databases">
        <title>Draft genome sequence of rust myrtle Austropuccinia psidii MF-1, a brazilian biotype.</title>
        <authorList>
            <person name="Quecine M.C."/>
            <person name="Pachon D.M.R."/>
            <person name="Bonatelli M.L."/>
            <person name="Correr F.H."/>
            <person name="Franceschini L.M."/>
            <person name="Leite T.F."/>
            <person name="Margarido G.R.A."/>
            <person name="Almeida C.A."/>
            <person name="Ferrarezi J.A."/>
            <person name="Labate C.A."/>
        </authorList>
    </citation>
    <scope>NUCLEOTIDE SEQUENCE</scope>
    <source>
        <strain evidence="2">MF-1</strain>
    </source>
</reference>
<evidence type="ECO:0000313" key="3">
    <source>
        <dbReference type="Proteomes" id="UP000765509"/>
    </source>
</evidence>